<dbReference type="PRINTS" id="PR00987">
    <property type="entry name" value="TRNASYNTHGLU"/>
</dbReference>
<dbReference type="GO" id="GO:0006400">
    <property type="term" value="P:tRNA modification"/>
    <property type="evidence" value="ECO:0007669"/>
    <property type="project" value="InterPro"/>
</dbReference>
<dbReference type="eggNOG" id="COG0008">
    <property type="taxonomic scope" value="Bacteria"/>
</dbReference>
<evidence type="ECO:0000313" key="11">
    <source>
        <dbReference type="Proteomes" id="UP000007721"/>
    </source>
</evidence>
<keyword evidence="3 7" id="KW-0547">Nucleotide-binding</keyword>
<dbReference type="FunFam" id="3.40.50.620:FF:000093">
    <property type="entry name" value="Glutamyl-Q tRNA(Asp) synthetase"/>
    <property type="match status" value="1"/>
</dbReference>
<evidence type="ECO:0000256" key="2">
    <source>
        <dbReference type="ARBA" id="ARBA00022723"/>
    </source>
</evidence>
<dbReference type="EMBL" id="CP001390">
    <property type="protein sequence ID" value="ACM21334.1"/>
    <property type="molecule type" value="Genomic_DNA"/>
</dbReference>
<evidence type="ECO:0000256" key="1">
    <source>
        <dbReference type="ARBA" id="ARBA00022598"/>
    </source>
</evidence>
<feature type="binding site" evidence="7">
    <location>
        <position position="205"/>
    </location>
    <ligand>
        <name>L-glutamate</name>
        <dbReference type="ChEBI" id="CHEBI:29985"/>
    </ligand>
</feature>
<keyword evidence="8" id="KW-0648">Protein biosynthesis</keyword>
<keyword evidence="2 7" id="KW-0479">Metal-binding</keyword>
<dbReference type="PANTHER" id="PTHR43311">
    <property type="entry name" value="GLUTAMATE--TRNA LIGASE"/>
    <property type="match status" value="1"/>
</dbReference>
<feature type="binding site" evidence="7">
    <location>
        <position position="50"/>
    </location>
    <ligand>
        <name>L-glutamate</name>
        <dbReference type="ChEBI" id="CHEBI:29985"/>
    </ligand>
</feature>
<dbReference type="KEGG" id="geo:Geob_2991"/>
<dbReference type="GO" id="GO:0008270">
    <property type="term" value="F:zinc ion binding"/>
    <property type="evidence" value="ECO:0007669"/>
    <property type="project" value="UniProtKB-UniRule"/>
</dbReference>
<evidence type="ECO:0000259" key="9">
    <source>
        <dbReference type="Pfam" id="PF00749"/>
    </source>
</evidence>
<evidence type="ECO:0000256" key="4">
    <source>
        <dbReference type="ARBA" id="ARBA00022833"/>
    </source>
</evidence>
<feature type="binding site" evidence="7">
    <location>
        <position position="106"/>
    </location>
    <ligand>
        <name>Zn(2+)</name>
        <dbReference type="ChEBI" id="CHEBI:29105"/>
    </ligand>
</feature>
<feature type="binding site" evidence="7">
    <location>
        <position position="187"/>
    </location>
    <ligand>
        <name>L-glutamate</name>
        <dbReference type="ChEBI" id="CHEBI:29985"/>
    </ligand>
</feature>
<keyword evidence="4 7" id="KW-0862">Zinc</keyword>
<keyword evidence="5 7" id="KW-0067">ATP-binding</keyword>
<dbReference type="OrthoDB" id="9807503at2"/>
<dbReference type="Pfam" id="PF00749">
    <property type="entry name" value="tRNA-synt_1c"/>
    <property type="match status" value="1"/>
</dbReference>
<evidence type="ECO:0000256" key="5">
    <source>
        <dbReference type="ARBA" id="ARBA00022840"/>
    </source>
</evidence>
<keyword evidence="6 7" id="KW-0030">Aminoacyl-tRNA synthetase</keyword>
<dbReference type="InterPro" id="IPR014729">
    <property type="entry name" value="Rossmann-like_a/b/a_fold"/>
</dbReference>
<dbReference type="SUPFAM" id="SSF52374">
    <property type="entry name" value="Nucleotidylyl transferase"/>
    <property type="match status" value="1"/>
</dbReference>
<protein>
    <recommendedName>
        <fullName evidence="7">Glutamyl-Q tRNA(Asp) synthetase</fullName>
        <shortName evidence="7">Glu-Q-RSs</shortName>
        <ecNumber evidence="7">6.1.1.-</ecNumber>
    </recommendedName>
</protein>
<dbReference type="NCBIfam" id="NF004314">
    <property type="entry name" value="PRK05710.1-3"/>
    <property type="match status" value="1"/>
</dbReference>
<feature type="binding site" evidence="7">
    <location>
        <position position="108"/>
    </location>
    <ligand>
        <name>Zn(2+)</name>
        <dbReference type="ChEBI" id="CHEBI:29105"/>
    </ligand>
</feature>
<keyword evidence="1 7" id="KW-0436">Ligase</keyword>
<dbReference type="InterPro" id="IPR020058">
    <property type="entry name" value="Glu/Gln-tRNA-synth_Ib_cat-dom"/>
</dbReference>
<comment type="similarity">
    <text evidence="7">Belongs to the class-I aminoacyl-tRNA synthetase family. GluQ subfamily.</text>
</comment>
<proteinExistence type="inferred from homology"/>
<reference evidence="10 11" key="1">
    <citation type="submission" date="2009-01" db="EMBL/GenBank/DDBJ databases">
        <title>Complete sequence of Geobacter sp. FRC-32.</title>
        <authorList>
            <consortium name="US DOE Joint Genome Institute"/>
            <person name="Lucas S."/>
            <person name="Copeland A."/>
            <person name="Lapidus A."/>
            <person name="Glavina del Rio T."/>
            <person name="Dalin E."/>
            <person name="Tice H."/>
            <person name="Bruce D."/>
            <person name="Goodwin L."/>
            <person name="Pitluck S."/>
            <person name="Saunders E."/>
            <person name="Brettin T."/>
            <person name="Detter J.C."/>
            <person name="Han C."/>
            <person name="Larimer F."/>
            <person name="Land M."/>
            <person name="Hauser L."/>
            <person name="Kyrpides N."/>
            <person name="Ovchinnikova G."/>
            <person name="Kostka J."/>
            <person name="Richardson P."/>
        </authorList>
    </citation>
    <scope>NUCLEOTIDE SEQUENCE [LARGE SCALE GENOMIC DNA]</scope>
    <source>
        <strain evidence="11">DSM 22248 / JCM 15807 / FRC-32</strain>
    </source>
</reference>
<evidence type="ECO:0000256" key="8">
    <source>
        <dbReference type="RuleBase" id="RU363037"/>
    </source>
</evidence>
<dbReference type="InterPro" id="IPR049940">
    <property type="entry name" value="GluQ/Sye"/>
</dbReference>
<dbReference type="InterPro" id="IPR000924">
    <property type="entry name" value="Glu/Gln-tRNA-synth"/>
</dbReference>
<feature type="domain" description="Glutamyl/glutaminyl-tRNA synthetase class Ib catalytic" evidence="9">
    <location>
        <begin position="11"/>
        <end position="276"/>
    </location>
</feature>
<dbReference type="NCBIfam" id="NF004315">
    <property type="entry name" value="PRK05710.1-4"/>
    <property type="match status" value="1"/>
</dbReference>
<dbReference type="STRING" id="316067.Geob_2991"/>
<dbReference type="GO" id="GO:0006424">
    <property type="term" value="P:glutamyl-tRNA aminoacylation"/>
    <property type="evidence" value="ECO:0007669"/>
    <property type="project" value="InterPro"/>
</dbReference>
<dbReference type="InterPro" id="IPR022380">
    <property type="entry name" value="Glu-Q_tRNA(Asp)_Synthase"/>
</dbReference>
<evidence type="ECO:0000256" key="6">
    <source>
        <dbReference type="ARBA" id="ARBA00023146"/>
    </source>
</evidence>
<dbReference type="PANTHER" id="PTHR43311:SF1">
    <property type="entry name" value="GLUTAMYL-Q TRNA(ASP) SYNTHETASE"/>
    <property type="match status" value="1"/>
</dbReference>
<dbReference type="GO" id="GO:0005829">
    <property type="term" value="C:cytosol"/>
    <property type="evidence" value="ECO:0007669"/>
    <property type="project" value="TreeGrafter"/>
</dbReference>
<dbReference type="EC" id="6.1.1.-" evidence="7"/>
<comment type="cofactor">
    <cofactor evidence="7">
        <name>Zn(2+)</name>
        <dbReference type="ChEBI" id="CHEBI:29105"/>
    </cofactor>
    <text evidence="7">Binds 1 zinc ion per subunit.</text>
</comment>
<organism evidence="10 11">
    <name type="scientific">Geotalea daltonii (strain DSM 22248 / JCM 15807 / FRC-32)</name>
    <name type="common">Geobacter daltonii</name>
    <dbReference type="NCBI Taxonomy" id="316067"/>
    <lineage>
        <taxon>Bacteria</taxon>
        <taxon>Pseudomonadati</taxon>
        <taxon>Thermodesulfobacteriota</taxon>
        <taxon>Desulfuromonadia</taxon>
        <taxon>Geobacterales</taxon>
        <taxon>Geobacteraceae</taxon>
        <taxon>Geotalea</taxon>
    </lineage>
</organism>
<dbReference type="Gene3D" id="3.40.50.620">
    <property type="entry name" value="HUPs"/>
    <property type="match status" value="1"/>
</dbReference>
<feature type="binding site" evidence="7">
    <location>
        <begin position="14"/>
        <end position="18"/>
    </location>
    <ligand>
        <name>L-glutamate</name>
        <dbReference type="ChEBI" id="CHEBI:29985"/>
    </ligand>
</feature>
<feature type="short sequence motif" description="'HIGH' region" evidence="7">
    <location>
        <begin position="17"/>
        <end position="27"/>
    </location>
</feature>
<name>B9M2Y8_GEODF</name>
<dbReference type="Proteomes" id="UP000007721">
    <property type="component" value="Chromosome"/>
</dbReference>
<keyword evidence="11" id="KW-1185">Reference proteome</keyword>
<dbReference type="GO" id="GO:0005524">
    <property type="term" value="F:ATP binding"/>
    <property type="evidence" value="ECO:0007669"/>
    <property type="project" value="UniProtKB-KW"/>
</dbReference>
<dbReference type="RefSeq" id="WP_012648062.1">
    <property type="nucleotide sequence ID" value="NC_011979.1"/>
</dbReference>
<evidence type="ECO:0000256" key="7">
    <source>
        <dbReference type="HAMAP-Rule" id="MF_01428"/>
    </source>
</evidence>
<dbReference type="HAMAP" id="MF_01428">
    <property type="entry name" value="Glu_Q_tRNA_synth"/>
    <property type="match status" value="1"/>
</dbReference>
<gene>
    <name evidence="7" type="primary">gluQ</name>
    <name evidence="10" type="synonym">yadB</name>
    <name evidence="10" type="ordered locus">Geob_2991</name>
</gene>
<feature type="binding site" evidence="7">
    <location>
        <position position="129"/>
    </location>
    <ligand>
        <name>Zn(2+)</name>
        <dbReference type="ChEBI" id="CHEBI:29105"/>
    </ligand>
</feature>
<feature type="binding site" evidence="7">
    <location>
        <position position="246"/>
    </location>
    <ligand>
        <name>ATP</name>
        <dbReference type="ChEBI" id="CHEBI:30616"/>
    </ligand>
</feature>
<feature type="short sequence motif" description="'KMSKS' region" evidence="7">
    <location>
        <begin position="243"/>
        <end position="247"/>
    </location>
</feature>
<dbReference type="HOGENOM" id="CLU_015768_0_1_7"/>
<feature type="binding site" evidence="7">
    <location>
        <position position="133"/>
    </location>
    <ligand>
        <name>Zn(2+)</name>
        <dbReference type="ChEBI" id="CHEBI:29105"/>
    </ligand>
</feature>
<comment type="function">
    <text evidence="7">Catalyzes the tRNA-independent activation of glutamate in presence of ATP and the subsequent transfer of glutamate onto a tRNA(Asp). Glutamate is transferred on the 2-amino-5-(4,5-dihydroxy-2-cyclopenten-1-yl) moiety of the queuosine in the wobble position of the QUC anticodon.</text>
</comment>
<sequence>MDSAGSNSDSVVGRFAPSPTGPLHLGSLVAALGSYLFARHAGGRWLLRMEDIDLPRVVPGIADDMLATLEILGFQWDGEVLYQSKRTEIYDAALQDLIKKGVAYLCGCTRSEIANISSAPAPGSDDIVYPGLCREGIAPGKVERAYRVKVYDEVLSFIDGVMGRYSQVLTASCGDFVIRRADGPFAYHLAVVVDDAATGINQVVRGSDLLSSTPRQIYLQRLLGYSTPSYAHLPLVTGPDGAKLSKRDNAVSLAANVDLRKDGGALLLAALCFLGQAPPLFLNGAPQQEILHWAVLNFKPENIPRISSPFAPA</sequence>
<accession>B9M2Y8</accession>
<dbReference type="AlphaFoldDB" id="B9M2Y8"/>
<evidence type="ECO:0000256" key="3">
    <source>
        <dbReference type="ARBA" id="ARBA00022741"/>
    </source>
</evidence>
<dbReference type="NCBIfam" id="TIGR03838">
    <property type="entry name" value="queuosine_YadB"/>
    <property type="match status" value="1"/>
</dbReference>
<dbReference type="GO" id="GO:0004818">
    <property type="term" value="F:glutamate-tRNA ligase activity"/>
    <property type="evidence" value="ECO:0007669"/>
    <property type="project" value="TreeGrafter"/>
</dbReference>
<evidence type="ECO:0000313" key="10">
    <source>
        <dbReference type="EMBL" id="ACM21334.1"/>
    </source>
</evidence>